<protein>
    <submittedName>
        <fullName evidence="6">Glycosyltransferase</fullName>
    </submittedName>
</protein>
<dbReference type="SUPFAM" id="SSF53448">
    <property type="entry name" value="Nucleotide-diphospho-sugar transferases"/>
    <property type="match status" value="1"/>
</dbReference>
<evidence type="ECO:0000313" key="6">
    <source>
        <dbReference type="EMBL" id="TXF90654.1"/>
    </source>
</evidence>
<keyword evidence="4" id="KW-0812">Transmembrane</keyword>
<dbReference type="Gene3D" id="3.90.550.10">
    <property type="entry name" value="Spore Coat Polysaccharide Biosynthesis Protein SpsA, Chain A"/>
    <property type="match status" value="1"/>
</dbReference>
<gene>
    <name evidence="6" type="ORF">FUA23_06045</name>
</gene>
<dbReference type="InterPro" id="IPR029044">
    <property type="entry name" value="Nucleotide-diphossugar_trans"/>
</dbReference>
<name>A0A5C7FWA1_9BACT</name>
<evidence type="ECO:0000256" key="1">
    <source>
        <dbReference type="ARBA" id="ARBA00006739"/>
    </source>
</evidence>
<dbReference type="Pfam" id="PF00535">
    <property type="entry name" value="Glycos_transf_2"/>
    <property type="match status" value="1"/>
</dbReference>
<keyword evidence="2" id="KW-0328">Glycosyltransferase</keyword>
<reference evidence="6 7" key="1">
    <citation type="submission" date="2019-08" db="EMBL/GenBank/DDBJ databases">
        <title>Lewinella sp. strain SSH13 Genome sequencing and assembly.</title>
        <authorList>
            <person name="Kim I."/>
        </authorList>
    </citation>
    <scope>NUCLEOTIDE SEQUENCE [LARGE SCALE GENOMIC DNA]</scope>
    <source>
        <strain evidence="6 7">SSH13</strain>
    </source>
</reference>
<feature type="transmembrane region" description="Helical" evidence="4">
    <location>
        <begin position="344"/>
        <end position="365"/>
    </location>
</feature>
<dbReference type="PANTHER" id="PTHR43630:SF1">
    <property type="entry name" value="POLY-BETA-1,6-N-ACETYL-D-GLUCOSAMINE SYNTHASE"/>
    <property type="match status" value="1"/>
</dbReference>
<keyword evidence="4" id="KW-1133">Transmembrane helix</keyword>
<evidence type="ECO:0000256" key="3">
    <source>
        <dbReference type="ARBA" id="ARBA00022679"/>
    </source>
</evidence>
<feature type="transmembrane region" description="Helical" evidence="4">
    <location>
        <begin position="279"/>
        <end position="299"/>
    </location>
</feature>
<accession>A0A5C7FWA1</accession>
<comment type="similarity">
    <text evidence="1">Belongs to the glycosyltransferase 2 family.</text>
</comment>
<keyword evidence="3 6" id="KW-0808">Transferase</keyword>
<evidence type="ECO:0000259" key="5">
    <source>
        <dbReference type="Pfam" id="PF00535"/>
    </source>
</evidence>
<evidence type="ECO:0000256" key="4">
    <source>
        <dbReference type="SAM" id="Phobius"/>
    </source>
</evidence>
<keyword evidence="7" id="KW-1185">Reference proteome</keyword>
<organism evidence="6 7">
    <name type="scientific">Neolewinella aurantiaca</name>
    <dbReference type="NCBI Taxonomy" id="2602767"/>
    <lineage>
        <taxon>Bacteria</taxon>
        <taxon>Pseudomonadati</taxon>
        <taxon>Bacteroidota</taxon>
        <taxon>Saprospiria</taxon>
        <taxon>Saprospirales</taxon>
        <taxon>Lewinellaceae</taxon>
        <taxon>Neolewinella</taxon>
    </lineage>
</organism>
<proteinExistence type="inferred from homology"/>
<dbReference type="EMBL" id="VOXD01000006">
    <property type="protein sequence ID" value="TXF90654.1"/>
    <property type="molecule type" value="Genomic_DNA"/>
</dbReference>
<keyword evidence="4" id="KW-0472">Membrane</keyword>
<sequence>MLTVFLFAAAAQFFFWGMFSHYAFPKQSQVQPAETGPFPPVSVIVCFRNEEEMIDNCLVSILKQEYPGDFEIVAVDDNSTDKSATIVRQLVDETDGRVRLLQPGPTRPGKKDALAFGINNARHEHILLTDADCLTRSHNWLILMTRPLRQGAEVVLGVGEYAYNGWKIIDRFQRFEAMYVALKYLSFARFGLPYMGVGRNLAYQKSFFQRSGGFAAHTDLPGGDDDLLIGNNALGPSTVCVTRMHARTMSRLSGSWPVFLRQRMRHQSVGFRYRPVHQVLLGLVALSHGLFFLLGLFLLFTPLRWLALFVYALRFLLVLRGFRRSGLQGANAGAKKGYKAQYESAWVVAVFDALLAPWYLMLGLLGTLPARRW</sequence>
<comment type="caution">
    <text evidence="6">The sequence shown here is derived from an EMBL/GenBank/DDBJ whole genome shotgun (WGS) entry which is preliminary data.</text>
</comment>
<evidence type="ECO:0000313" key="7">
    <source>
        <dbReference type="Proteomes" id="UP000321907"/>
    </source>
</evidence>
<dbReference type="AlphaFoldDB" id="A0A5C7FWA1"/>
<dbReference type="Proteomes" id="UP000321907">
    <property type="component" value="Unassembled WGS sequence"/>
</dbReference>
<dbReference type="OrthoDB" id="9800276at2"/>
<dbReference type="PANTHER" id="PTHR43630">
    <property type="entry name" value="POLY-BETA-1,6-N-ACETYL-D-GLUCOSAMINE SYNTHASE"/>
    <property type="match status" value="1"/>
</dbReference>
<feature type="domain" description="Glycosyltransferase 2-like" evidence="5">
    <location>
        <begin position="42"/>
        <end position="209"/>
    </location>
</feature>
<dbReference type="InterPro" id="IPR001173">
    <property type="entry name" value="Glyco_trans_2-like"/>
</dbReference>
<evidence type="ECO:0000256" key="2">
    <source>
        <dbReference type="ARBA" id="ARBA00022676"/>
    </source>
</evidence>
<dbReference type="GO" id="GO:0016757">
    <property type="term" value="F:glycosyltransferase activity"/>
    <property type="evidence" value="ECO:0007669"/>
    <property type="project" value="UniProtKB-KW"/>
</dbReference>
<feature type="transmembrane region" description="Helical" evidence="4">
    <location>
        <begin position="305"/>
        <end position="323"/>
    </location>
</feature>